<evidence type="ECO:0000256" key="1">
    <source>
        <dbReference type="SAM" id="Coils"/>
    </source>
</evidence>
<evidence type="ECO:0000313" key="4">
    <source>
        <dbReference type="EMBL" id="MQO09267.1"/>
    </source>
</evidence>
<keyword evidence="3" id="KW-0812">Transmembrane</keyword>
<sequence length="1061" mass="114159">MAKEIKFNIKLLIDGKEQLVTASTSAKELRDNLDAAKSSAAKFREKMITVNQTVAALQNASSAINGLRDMMAGLTASYNAVQQANTQLTTVMRQRMDATEEDIKKVNEVIGAQSKLGVIGGTIQKTGAQQIATFLKEKGTLEQLIPAMNDLLAQQKGLNATQEDARSVANLMGKAMTGQTSALRRVGITFSEAQENIMKYGTEQQRAAMLAQIITDNVGHMNAQLGKTDAGQLKQTEMQFAAIKVQIGELVSKWLPKITFAAQALTIVNSMISLGNSIKGATMVIANFGITTKAVNVVCIGFRASVVGLTAVTRVMQAAFTGATIGAATLKVAIKSLLISTGVGVAVWALTEAISYLATSSDKAAGSTKQLTAEEEAAQAARQQEAQQRAEISAAIDINIAKLKAFKGSKEEEKKLVGEMNNTYGDAMGYYSTVAQWYTALVGNSKAYCSQMINEIRIRDLANKAADLQQKRHDFTHDDNGKTRRFSKKRKTRQVAIGQVDAGDGKIIPQYAYVEVKGSSDYEKANAKVTDLYRKEQVVRKQMESLVRENAKITYKQYDGYSNTAPTTPTKTTPTKTTEPKTHVEELQAQLAAAQKEMGNAMTVDARVKADAKVADIQRQIDEATKGKVSIGAETEPTYIVQGSDADKRQSRTNAQHNIDRIRQDFEIGLIGKEDAERQIADINKQLEKLGVKPIEVHFKTYIEELQEQLHDAQQEFEEATTIDARVKADAKIADIQRQIDETTKGKVSIKAETEPTYIVQGSAADKRQSHSNAQNKASRIQTDYEIGIIGKDEALKEIEEINRQLAEIGLKPIKIELDSKGFDKVFGDIKSGWGSIQGVGNGIQGISDALEGNGDAWQQVTGLINGFISIAEGIQGIVELFGMLTAATSAHAAASTTDAAATAGEAAAATANTAAKSGEAVANATASGAKMPFPLNLVAIAAGVAAVIAALAAVSGFATGGVIGGTSTSGDKKFARVNSGEMILNKFQQARLFGMIDGKFQPPTFTERRLQPVTMQNITNDIEPTATEVNINMNANARKILDMITDVKRVAKKSGKNYNV</sequence>
<organism evidence="4 5">
    <name type="scientific">Segatella copri</name>
    <dbReference type="NCBI Taxonomy" id="165179"/>
    <lineage>
        <taxon>Bacteria</taxon>
        <taxon>Pseudomonadati</taxon>
        <taxon>Bacteroidota</taxon>
        <taxon>Bacteroidia</taxon>
        <taxon>Bacteroidales</taxon>
        <taxon>Prevotellaceae</taxon>
        <taxon>Segatella</taxon>
    </lineage>
</organism>
<feature type="transmembrane region" description="Helical" evidence="3">
    <location>
        <begin position="938"/>
        <end position="964"/>
    </location>
</feature>
<dbReference type="Proteomes" id="UP000405805">
    <property type="component" value="Unassembled WGS sequence"/>
</dbReference>
<dbReference type="RefSeq" id="WP_153096749.1">
    <property type="nucleotide sequence ID" value="NZ_VZBP01000065.1"/>
</dbReference>
<keyword evidence="1" id="KW-0175">Coiled coil</keyword>
<dbReference type="EMBL" id="VZBP01000065">
    <property type="protein sequence ID" value="MQO09267.1"/>
    <property type="molecule type" value="Genomic_DNA"/>
</dbReference>
<comment type="caution">
    <text evidence="4">The sequence shown here is derived from an EMBL/GenBank/DDBJ whole genome shotgun (WGS) entry which is preliminary data.</text>
</comment>
<evidence type="ECO:0008006" key="6">
    <source>
        <dbReference type="Google" id="ProtNLM"/>
    </source>
</evidence>
<name>A0AA90VF79_9BACT</name>
<evidence type="ECO:0000256" key="3">
    <source>
        <dbReference type="SAM" id="Phobius"/>
    </source>
</evidence>
<evidence type="ECO:0000313" key="5">
    <source>
        <dbReference type="Proteomes" id="UP000405805"/>
    </source>
</evidence>
<evidence type="ECO:0000256" key="2">
    <source>
        <dbReference type="SAM" id="MobiDB-lite"/>
    </source>
</evidence>
<keyword evidence="3" id="KW-1133">Transmembrane helix</keyword>
<keyword evidence="3" id="KW-0472">Membrane</keyword>
<accession>A0AA90VF79</accession>
<feature type="compositionally biased region" description="Low complexity" evidence="2">
    <location>
        <begin position="564"/>
        <end position="577"/>
    </location>
</feature>
<protein>
    <recommendedName>
        <fullName evidence="6">Tape measure protein</fullName>
    </recommendedName>
</protein>
<dbReference type="AlphaFoldDB" id="A0AA90VF79"/>
<feature type="coiled-coil region" evidence="1">
    <location>
        <begin position="673"/>
        <end position="723"/>
    </location>
</feature>
<proteinExistence type="predicted"/>
<gene>
    <name evidence="4" type="ORF">F7D57_05905</name>
</gene>
<feature type="region of interest" description="Disordered" evidence="2">
    <location>
        <begin position="560"/>
        <end position="581"/>
    </location>
</feature>
<reference evidence="5" key="1">
    <citation type="submission" date="2019-09" db="EMBL/GenBank/DDBJ databases">
        <title>Distinct polysaccharide growth profiles of human intestinal Prevotella copri isolates.</title>
        <authorList>
            <person name="Fehlner-Peach H."/>
            <person name="Magnabosco C."/>
            <person name="Raghavan V."/>
            <person name="Scher J.U."/>
            <person name="Tett A."/>
            <person name="Cox L.M."/>
            <person name="Gottsegen C."/>
            <person name="Watters A."/>
            <person name="Wiltshire- Gordon J.D."/>
            <person name="Segata N."/>
            <person name="Bonneau R."/>
            <person name="Littman D.R."/>
        </authorList>
    </citation>
    <scope>NUCLEOTIDE SEQUENCE [LARGE SCALE GENOMIC DNA]</scope>
    <source>
        <strain evidence="5">iA624</strain>
    </source>
</reference>